<feature type="coiled-coil region" evidence="1">
    <location>
        <begin position="32"/>
        <end position="59"/>
    </location>
</feature>
<name>A0A7T8JX97_CALRO</name>
<gene>
    <name evidence="2" type="ORF">FKW44_018224</name>
</gene>
<proteinExistence type="predicted"/>
<protein>
    <submittedName>
        <fullName evidence="2">Uncharacterized protein</fullName>
    </submittedName>
</protein>
<sequence length="65" mass="7928">SYLEDARIRLQRAYKALEDHYIELMEINPDQGEVYNEQLDEYDKKYQEALEKLLEIMALNEYQKI</sequence>
<dbReference type="EMBL" id="CP045901">
    <property type="protein sequence ID" value="QQP37824.1"/>
    <property type="molecule type" value="Genomic_DNA"/>
</dbReference>
<reference evidence="3" key="1">
    <citation type="submission" date="2021-01" db="EMBL/GenBank/DDBJ databases">
        <title>Caligus Genome Assembly.</title>
        <authorList>
            <person name="Gallardo-Escarate C."/>
        </authorList>
    </citation>
    <scope>NUCLEOTIDE SEQUENCE [LARGE SCALE GENOMIC DNA]</scope>
</reference>
<organism evidence="2 3">
    <name type="scientific">Caligus rogercresseyi</name>
    <name type="common">Sea louse</name>
    <dbReference type="NCBI Taxonomy" id="217165"/>
    <lineage>
        <taxon>Eukaryota</taxon>
        <taxon>Metazoa</taxon>
        <taxon>Ecdysozoa</taxon>
        <taxon>Arthropoda</taxon>
        <taxon>Crustacea</taxon>
        <taxon>Multicrustacea</taxon>
        <taxon>Hexanauplia</taxon>
        <taxon>Copepoda</taxon>
        <taxon>Siphonostomatoida</taxon>
        <taxon>Caligidae</taxon>
        <taxon>Caligus</taxon>
    </lineage>
</organism>
<evidence type="ECO:0000313" key="3">
    <source>
        <dbReference type="Proteomes" id="UP000595437"/>
    </source>
</evidence>
<evidence type="ECO:0000313" key="2">
    <source>
        <dbReference type="EMBL" id="QQP37824.1"/>
    </source>
</evidence>
<keyword evidence="3" id="KW-1185">Reference proteome</keyword>
<keyword evidence="1" id="KW-0175">Coiled coil</keyword>
<accession>A0A7T8JX97</accession>
<feature type="non-terminal residue" evidence="2">
    <location>
        <position position="1"/>
    </location>
</feature>
<evidence type="ECO:0000256" key="1">
    <source>
        <dbReference type="SAM" id="Coils"/>
    </source>
</evidence>
<dbReference type="Proteomes" id="UP000595437">
    <property type="component" value="Chromosome 12"/>
</dbReference>
<dbReference type="AlphaFoldDB" id="A0A7T8JX97"/>